<evidence type="ECO:0000313" key="5">
    <source>
        <dbReference type="EMBL" id="CAL6064028.1"/>
    </source>
</evidence>
<keyword evidence="6" id="KW-1185">Reference proteome</keyword>
<dbReference type="GO" id="GO:0008017">
    <property type="term" value="F:microtubule binding"/>
    <property type="evidence" value="ECO:0007669"/>
    <property type="project" value="InterPro"/>
</dbReference>
<sequence length="91" mass="10526">MAHLTVTLSSVQYIQRVRSIDGIYGVMSSLLWRTVFVVEIFLLTTAFGCDWGSMNYFNAYRYIFVIFFILSQQKLVVNTIHVGYFTGLIIK</sequence>
<accession>A0AA86Q2K3</accession>
<comment type="caution">
    <text evidence="4">The sequence shown here is derived from an EMBL/GenBank/DDBJ whole genome shotgun (WGS) entry which is preliminary data.</text>
</comment>
<dbReference type="EMBL" id="CATOUU010000818">
    <property type="protein sequence ID" value="CAI9950836.1"/>
    <property type="molecule type" value="Genomic_DNA"/>
</dbReference>
<dbReference type="GO" id="GO:0005524">
    <property type="term" value="F:ATP binding"/>
    <property type="evidence" value="ECO:0007669"/>
    <property type="project" value="InterPro"/>
</dbReference>
<gene>
    <name evidence="4" type="ORF">HINF_LOCUS38481</name>
    <name evidence="5" type="ORF">HINF_LOCUS51158</name>
</gene>
<evidence type="ECO:0000313" key="4">
    <source>
        <dbReference type="EMBL" id="CAI9950836.1"/>
    </source>
</evidence>
<dbReference type="Proteomes" id="UP001642409">
    <property type="component" value="Unassembled WGS sequence"/>
</dbReference>
<proteinExistence type="inferred from homology"/>
<evidence type="ECO:0000259" key="3">
    <source>
        <dbReference type="PROSITE" id="PS50067"/>
    </source>
</evidence>
<reference evidence="4" key="1">
    <citation type="submission" date="2023-06" db="EMBL/GenBank/DDBJ databases">
        <authorList>
            <person name="Kurt Z."/>
        </authorList>
    </citation>
    <scope>NUCLEOTIDE SEQUENCE</scope>
</reference>
<dbReference type="EMBL" id="CAXDID020000248">
    <property type="protein sequence ID" value="CAL6064028.1"/>
    <property type="molecule type" value="Genomic_DNA"/>
</dbReference>
<keyword evidence="2" id="KW-0472">Membrane</keyword>
<reference evidence="5 6" key="2">
    <citation type="submission" date="2024-07" db="EMBL/GenBank/DDBJ databases">
        <authorList>
            <person name="Akdeniz Z."/>
        </authorList>
    </citation>
    <scope>NUCLEOTIDE SEQUENCE [LARGE SCALE GENOMIC DNA]</scope>
</reference>
<organism evidence="4">
    <name type="scientific">Hexamita inflata</name>
    <dbReference type="NCBI Taxonomy" id="28002"/>
    <lineage>
        <taxon>Eukaryota</taxon>
        <taxon>Metamonada</taxon>
        <taxon>Diplomonadida</taxon>
        <taxon>Hexamitidae</taxon>
        <taxon>Hexamitinae</taxon>
        <taxon>Hexamita</taxon>
    </lineage>
</organism>
<feature type="transmembrane region" description="Helical" evidence="2">
    <location>
        <begin position="59"/>
        <end position="85"/>
    </location>
</feature>
<feature type="domain" description="Kinesin motor" evidence="3">
    <location>
        <begin position="1"/>
        <end position="20"/>
    </location>
</feature>
<name>A0AA86Q2K3_9EUKA</name>
<keyword evidence="2" id="KW-0812">Transmembrane</keyword>
<dbReference type="GO" id="GO:0003777">
    <property type="term" value="F:microtubule motor activity"/>
    <property type="evidence" value="ECO:0007669"/>
    <property type="project" value="InterPro"/>
</dbReference>
<evidence type="ECO:0000313" key="6">
    <source>
        <dbReference type="Proteomes" id="UP001642409"/>
    </source>
</evidence>
<keyword evidence="2" id="KW-1133">Transmembrane helix</keyword>
<evidence type="ECO:0000256" key="2">
    <source>
        <dbReference type="SAM" id="Phobius"/>
    </source>
</evidence>
<dbReference type="InterPro" id="IPR001752">
    <property type="entry name" value="Kinesin_motor_dom"/>
</dbReference>
<comment type="caution">
    <text evidence="1">Lacks conserved residue(s) required for the propagation of feature annotation.</text>
</comment>
<evidence type="ECO:0000256" key="1">
    <source>
        <dbReference type="PROSITE-ProRule" id="PRU00283"/>
    </source>
</evidence>
<protein>
    <submittedName>
        <fullName evidence="4">Kinesin motor domain</fullName>
    </submittedName>
    <submittedName>
        <fullName evidence="5">Kinesin_motor domain</fullName>
    </submittedName>
</protein>
<comment type="similarity">
    <text evidence="1">Belongs to the TRAFAC class myosin-kinesin ATPase superfamily. Kinesin family.</text>
</comment>
<feature type="transmembrane region" description="Helical" evidence="2">
    <location>
        <begin position="23"/>
        <end position="47"/>
    </location>
</feature>
<dbReference type="PROSITE" id="PS50067">
    <property type="entry name" value="KINESIN_MOTOR_2"/>
    <property type="match status" value="1"/>
</dbReference>
<dbReference type="AlphaFoldDB" id="A0AA86Q2K3"/>
<dbReference type="GO" id="GO:0007018">
    <property type="term" value="P:microtubule-based movement"/>
    <property type="evidence" value="ECO:0007669"/>
    <property type="project" value="InterPro"/>
</dbReference>